<dbReference type="Proteomes" id="UP000707451">
    <property type="component" value="Unassembled WGS sequence"/>
</dbReference>
<feature type="compositionally biased region" description="Low complexity" evidence="1">
    <location>
        <begin position="69"/>
        <end position="108"/>
    </location>
</feature>
<organism evidence="2 3">
    <name type="scientific">Linnemannia hyalina</name>
    <dbReference type="NCBI Taxonomy" id="64524"/>
    <lineage>
        <taxon>Eukaryota</taxon>
        <taxon>Fungi</taxon>
        <taxon>Fungi incertae sedis</taxon>
        <taxon>Mucoromycota</taxon>
        <taxon>Mortierellomycotina</taxon>
        <taxon>Mortierellomycetes</taxon>
        <taxon>Mortierellales</taxon>
        <taxon>Mortierellaceae</taxon>
        <taxon>Linnemannia</taxon>
    </lineage>
</organism>
<accession>A0A9P7XIV9</accession>
<dbReference type="AlphaFoldDB" id="A0A9P7XIV9"/>
<evidence type="ECO:0000256" key="1">
    <source>
        <dbReference type="SAM" id="MobiDB-lite"/>
    </source>
</evidence>
<feature type="compositionally biased region" description="Polar residues" evidence="1">
    <location>
        <begin position="150"/>
        <end position="174"/>
    </location>
</feature>
<sequence>MIAVRALRDYIPYFVALTVLRLELEELSGAGAMDTDEEIVMEMFVKSMFIGSQASVPVDVDVEDEVEMSEVSSGVGELPSLPHSHSPTSSGSTMPGTMVSSSSSEGSTTALPVHDTLREPSLLDETSFESVSQSPSSSLPSWTTGSASSGHQSPSTKSTESTSLSGSVQDVGQSQRREEKQQRVLGQAFAMTDPPLSLASASAVSTASTVSSSASAKAGGSYFSPPTLTTNTPSPSSSYITTSSSSASTPSVSTPTPSSNQSQDQRSENERKSREAASFLLSYSNYQVDVVGKLTALQFLVEHQLATMPRLECFWLGGKMFQVPKRRSASSPLSSV</sequence>
<dbReference type="OrthoDB" id="2449202at2759"/>
<protein>
    <submittedName>
        <fullName evidence="2">Uncharacterized protein</fullName>
    </submittedName>
</protein>
<dbReference type="EMBL" id="JAHRHY010000028">
    <property type="protein sequence ID" value="KAG9060928.1"/>
    <property type="molecule type" value="Genomic_DNA"/>
</dbReference>
<feature type="region of interest" description="Disordered" evidence="1">
    <location>
        <begin position="65"/>
        <end position="111"/>
    </location>
</feature>
<reference evidence="2" key="1">
    <citation type="submission" date="2021-06" db="EMBL/GenBank/DDBJ databases">
        <title>Genome Sequence of Mortierella hyaline Strain SCG-10, a Cold-Adapted, Nitrate-Reducing Fungus Isolated from Soil in Minnesota, USA.</title>
        <authorList>
            <person name="Aldossari N."/>
        </authorList>
    </citation>
    <scope>NUCLEOTIDE SEQUENCE</scope>
    <source>
        <strain evidence="2">SCG-10</strain>
    </source>
</reference>
<keyword evidence="3" id="KW-1185">Reference proteome</keyword>
<evidence type="ECO:0000313" key="3">
    <source>
        <dbReference type="Proteomes" id="UP000707451"/>
    </source>
</evidence>
<feature type="region of interest" description="Disordered" evidence="1">
    <location>
        <begin position="124"/>
        <end position="182"/>
    </location>
</feature>
<name>A0A9P7XIV9_9FUNG</name>
<comment type="caution">
    <text evidence="2">The sequence shown here is derived from an EMBL/GenBank/DDBJ whole genome shotgun (WGS) entry which is preliminary data.</text>
</comment>
<feature type="compositionally biased region" description="Low complexity" evidence="1">
    <location>
        <begin position="128"/>
        <end position="149"/>
    </location>
</feature>
<feature type="region of interest" description="Disordered" evidence="1">
    <location>
        <begin position="215"/>
        <end position="273"/>
    </location>
</feature>
<proteinExistence type="predicted"/>
<gene>
    <name evidence="2" type="ORF">KI688_007885</name>
</gene>
<evidence type="ECO:0000313" key="2">
    <source>
        <dbReference type="EMBL" id="KAG9060928.1"/>
    </source>
</evidence>
<feature type="compositionally biased region" description="Low complexity" evidence="1">
    <location>
        <begin position="215"/>
        <end position="259"/>
    </location>
</feature>